<feature type="domain" description="Alpha/beta hydrolase fold-3" evidence="1">
    <location>
        <begin position="88"/>
        <end position="309"/>
    </location>
</feature>
<dbReference type="InterPro" id="IPR050466">
    <property type="entry name" value="Carboxylest/Gibb_receptor"/>
</dbReference>
<comment type="caution">
    <text evidence="2">The sequence shown here is derived from an EMBL/GenBank/DDBJ whole genome shotgun (WGS) entry which is preliminary data.</text>
</comment>
<evidence type="ECO:0000259" key="1">
    <source>
        <dbReference type="Pfam" id="PF07859"/>
    </source>
</evidence>
<dbReference type="EMBL" id="CAJGYO010000004">
    <property type="protein sequence ID" value="CAD6224637.1"/>
    <property type="molecule type" value="Genomic_DNA"/>
</dbReference>
<proteinExistence type="predicted"/>
<evidence type="ECO:0000313" key="3">
    <source>
        <dbReference type="Proteomes" id="UP000604825"/>
    </source>
</evidence>
<accession>A0A811NM37</accession>
<keyword evidence="3" id="KW-1185">Reference proteome</keyword>
<organism evidence="2 3">
    <name type="scientific">Miscanthus lutarioriparius</name>
    <dbReference type="NCBI Taxonomy" id="422564"/>
    <lineage>
        <taxon>Eukaryota</taxon>
        <taxon>Viridiplantae</taxon>
        <taxon>Streptophyta</taxon>
        <taxon>Embryophyta</taxon>
        <taxon>Tracheophyta</taxon>
        <taxon>Spermatophyta</taxon>
        <taxon>Magnoliopsida</taxon>
        <taxon>Liliopsida</taxon>
        <taxon>Poales</taxon>
        <taxon>Poaceae</taxon>
        <taxon>PACMAD clade</taxon>
        <taxon>Panicoideae</taxon>
        <taxon>Andropogonodae</taxon>
        <taxon>Andropogoneae</taxon>
        <taxon>Saccharinae</taxon>
        <taxon>Miscanthus</taxon>
    </lineage>
</organism>
<dbReference type="Proteomes" id="UP000604825">
    <property type="component" value="Unassembled WGS sequence"/>
</dbReference>
<evidence type="ECO:0000313" key="2">
    <source>
        <dbReference type="EMBL" id="CAD6224637.1"/>
    </source>
</evidence>
<dbReference type="SUPFAM" id="SSF53474">
    <property type="entry name" value="alpha/beta-Hydrolases"/>
    <property type="match status" value="1"/>
</dbReference>
<dbReference type="InterPro" id="IPR029058">
    <property type="entry name" value="AB_hydrolase_fold"/>
</dbReference>
<sequence>MDSGSAEIVVDCGVFQIYSDGRVERFAGMETVPAGFDADTGVTSKDVVIDAKTSVATRLYLPAIHTAPSSPQSDDNDSNSATAKLPILVVFHGGFFVMGSPADPDFHRYMNSLVASARVVAVSVGYRLAPEHPLPAAYEDSWTALNWAVSGAADPWLSAHGDPGRVFVAGGSAGANIAHNMAIAAGVSGLHAAEQPPPPRVEGVLLLHPSFAGEQRMEEEEDGFWQANKRRWEAIFPGARDGLDDPRINPMAAGAPSLAKLVGERLLVCTASEDPRAPRGRAYCEAVRASGWRGKVEWFESQDEGHAFFVSGHGSPEAVALMDRVVAFIAGH</sequence>
<dbReference type="OrthoDB" id="408631at2759"/>
<dbReference type="PANTHER" id="PTHR23024">
    <property type="entry name" value="ARYLACETAMIDE DEACETYLASE"/>
    <property type="match status" value="1"/>
</dbReference>
<dbReference type="PANTHER" id="PTHR23024:SF407">
    <property type="entry name" value="ALPHA_BETA HYDROLASE FOLD-3 DOMAIN-CONTAINING PROTEIN"/>
    <property type="match status" value="1"/>
</dbReference>
<gene>
    <name evidence="2" type="ORF">NCGR_LOCUS16901</name>
</gene>
<name>A0A811NM37_9POAL</name>
<dbReference type="GO" id="GO:0016787">
    <property type="term" value="F:hydrolase activity"/>
    <property type="evidence" value="ECO:0007669"/>
    <property type="project" value="InterPro"/>
</dbReference>
<dbReference type="Gene3D" id="3.40.50.1820">
    <property type="entry name" value="alpha/beta hydrolase"/>
    <property type="match status" value="1"/>
</dbReference>
<dbReference type="Pfam" id="PF07859">
    <property type="entry name" value="Abhydrolase_3"/>
    <property type="match status" value="1"/>
</dbReference>
<dbReference type="AlphaFoldDB" id="A0A811NM37"/>
<reference evidence="2" key="1">
    <citation type="submission" date="2020-10" db="EMBL/GenBank/DDBJ databases">
        <authorList>
            <person name="Han B."/>
            <person name="Lu T."/>
            <person name="Zhao Q."/>
            <person name="Huang X."/>
            <person name="Zhao Y."/>
        </authorList>
    </citation>
    <scope>NUCLEOTIDE SEQUENCE</scope>
</reference>
<dbReference type="InterPro" id="IPR013094">
    <property type="entry name" value="AB_hydrolase_3"/>
</dbReference>
<protein>
    <recommendedName>
        <fullName evidence="1">Alpha/beta hydrolase fold-3 domain-containing protein</fullName>
    </recommendedName>
</protein>